<gene>
    <name evidence="1" type="ORF">M422DRAFT_255133</name>
</gene>
<dbReference type="HOGENOM" id="CLU_1611858_0_0_1"/>
<keyword evidence="2" id="KW-1185">Reference proteome</keyword>
<protein>
    <submittedName>
        <fullName evidence="1">Uncharacterized protein</fullName>
    </submittedName>
</protein>
<evidence type="ECO:0000313" key="1">
    <source>
        <dbReference type="EMBL" id="KIJ41816.1"/>
    </source>
</evidence>
<reference evidence="1 2" key="1">
    <citation type="submission" date="2014-06" db="EMBL/GenBank/DDBJ databases">
        <title>Evolutionary Origins and Diversification of the Mycorrhizal Mutualists.</title>
        <authorList>
            <consortium name="DOE Joint Genome Institute"/>
            <consortium name="Mycorrhizal Genomics Consortium"/>
            <person name="Kohler A."/>
            <person name="Kuo A."/>
            <person name="Nagy L.G."/>
            <person name="Floudas D."/>
            <person name="Copeland A."/>
            <person name="Barry K.W."/>
            <person name="Cichocki N."/>
            <person name="Veneault-Fourrey C."/>
            <person name="LaButti K."/>
            <person name="Lindquist E.A."/>
            <person name="Lipzen A."/>
            <person name="Lundell T."/>
            <person name="Morin E."/>
            <person name="Murat C."/>
            <person name="Riley R."/>
            <person name="Ohm R."/>
            <person name="Sun H."/>
            <person name="Tunlid A."/>
            <person name="Henrissat B."/>
            <person name="Grigoriev I.V."/>
            <person name="Hibbett D.S."/>
            <person name="Martin F."/>
        </authorList>
    </citation>
    <scope>NUCLEOTIDE SEQUENCE [LARGE SCALE GENOMIC DNA]</scope>
    <source>
        <strain evidence="1 2">SS14</strain>
    </source>
</reference>
<organism evidence="1 2">
    <name type="scientific">Sphaerobolus stellatus (strain SS14)</name>
    <dbReference type="NCBI Taxonomy" id="990650"/>
    <lineage>
        <taxon>Eukaryota</taxon>
        <taxon>Fungi</taxon>
        <taxon>Dikarya</taxon>
        <taxon>Basidiomycota</taxon>
        <taxon>Agaricomycotina</taxon>
        <taxon>Agaricomycetes</taxon>
        <taxon>Phallomycetidae</taxon>
        <taxon>Geastrales</taxon>
        <taxon>Sphaerobolaceae</taxon>
        <taxon>Sphaerobolus</taxon>
    </lineage>
</organism>
<sequence length="165" mass="18805">MSTMTFFDKESSLFKEYQGLAYEQLRNILRMLRICRCAAVVESQVNQVLFDTRSHDTQESTSTYQFEIAYNNPNPLHRDTQRTPLLRRLKNGCVEIHSANSSNFTSVFQHCAFNEILLRVIKDITLNEVVAPILSVATPVLYTNTSTGSPVYRVLHPNTCLDPTS</sequence>
<name>A0A0C9VUB7_SPHS4</name>
<evidence type="ECO:0000313" key="2">
    <source>
        <dbReference type="Proteomes" id="UP000054279"/>
    </source>
</evidence>
<dbReference type="EMBL" id="KN837134">
    <property type="protein sequence ID" value="KIJ41816.1"/>
    <property type="molecule type" value="Genomic_DNA"/>
</dbReference>
<dbReference type="Proteomes" id="UP000054279">
    <property type="component" value="Unassembled WGS sequence"/>
</dbReference>
<dbReference type="AlphaFoldDB" id="A0A0C9VUB7"/>
<accession>A0A0C9VUB7</accession>
<proteinExistence type="predicted"/>